<evidence type="ECO:0000259" key="1">
    <source>
        <dbReference type="PROSITE" id="PS50235"/>
    </source>
</evidence>
<proteinExistence type="predicted"/>
<dbReference type="PANTHER" id="PTHR21646">
    <property type="entry name" value="UBIQUITIN CARBOXYL-TERMINAL HYDROLASE"/>
    <property type="match status" value="1"/>
</dbReference>
<dbReference type="GO" id="GO:0016579">
    <property type="term" value="P:protein deubiquitination"/>
    <property type="evidence" value="ECO:0007669"/>
    <property type="project" value="InterPro"/>
</dbReference>
<protein>
    <recommendedName>
        <fullName evidence="1">USP domain-containing protein</fullName>
    </recommendedName>
</protein>
<dbReference type="EMBL" id="MN739805">
    <property type="protein sequence ID" value="QHT26938.1"/>
    <property type="molecule type" value="Genomic_DNA"/>
</dbReference>
<dbReference type="Gene3D" id="3.90.70.10">
    <property type="entry name" value="Cysteine proteinases"/>
    <property type="match status" value="1"/>
</dbReference>
<dbReference type="Pfam" id="PF00443">
    <property type="entry name" value="UCH"/>
    <property type="match status" value="1"/>
</dbReference>
<sequence>MSENKNINYGVCRYKNIGSTCYMNSILHILQQLPYFIEYIYNKKFEDNDNNLENSNKMLIYELYKLFKISLDNDNSIITPLGFKKFIGIKNEIWNDNNQQDSHDFLNFLLQTLKEEIQSNNEIIYGKNKIKYFVNNNISNITIINNIVASISEMRHKLNEYSCLSIIFDGIFETARKCAYCNSISKKYENYSTLCLTIPNKYDNITIYDCLDELTSEEILSFDNMVNCNLCGLKTRAINKLLLWKTPKILIIQIKRFKYNNQNNTSEKITSNVEYPIHNLDLNKYFNNSSPYKNKNKYNLIGINIHLGDCRNGHYISIIKNKLNNKWYLYNDEHPIKEINCEKDLQVSNAYLLFYICI</sequence>
<accession>A0A6C0EDF7</accession>
<dbReference type="InterPro" id="IPR001394">
    <property type="entry name" value="Peptidase_C19_UCH"/>
</dbReference>
<name>A0A6C0EDF7_9ZZZZ</name>
<organism evidence="2">
    <name type="scientific">viral metagenome</name>
    <dbReference type="NCBI Taxonomy" id="1070528"/>
    <lineage>
        <taxon>unclassified sequences</taxon>
        <taxon>metagenomes</taxon>
        <taxon>organismal metagenomes</taxon>
    </lineage>
</organism>
<feature type="domain" description="USP" evidence="1">
    <location>
        <begin position="12"/>
        <end position="358"/>
    </location>
</feature>
<dbReference type="PROSITE" id="PS50235">
    <property type="entry name" value="USP_3"/>
    <property type="match status" value="1"/>
</dbReference>
<dbReference type="InterPro" id="IPR038765">
    <property type="entry name" value="Papain-like_cys_pep_sf"/>
</dbReference>
<dbReference type="AlphaFoldDB" id="A0A6C0EDF7"/>
<dbReference type="InterPro" id="IPR028889">
    <property type="entry name" value="USP"/>
</dbReference>
<evidence type="ECO:0000313" key="2">
    <source>
        <dbReference type="EMBL" id="QHT26938.1"/>
    </source>
</evidence>
<dbReference type="InterPro" id="IPR050185">
    <property type="entry name" value="Ub_carboxyl-term_hydrolase"/>
</dbReference>
<dbReference type="InterPro" id="IPR018200">
    <property type="entry name" value="USP_CS"/>
</dbReference>
<dbReference type="SUPFAM" id="SSF54001">
    <property type="entry name" value="Cysteine proteinases"/>
    <property type="match status" value="1"/>
</dbReference>
<dbReference type="PROSITE" id="PS00973">
    <property type="entry name" value="USP_2"/>
    <property type="match status" value="1"/>
</dbReference>
<reference evidence="2" key="1">
    <citation type="journal article" date="2020" name="Nature">
        <title>Giant virus diversity and host interactions through global metagenomics.</title>
        <authorList>
            <person name="Schulz F."/>
            <person name="Roux S."/>
            <person name="Paez-Espino D."/>
            <person name="Jungbluth S."/>
            <person name="Walsh D.A."/>
            <person name="Denef V.J."/>
            <person name="McMahon K.D."/>
            <person name="Konstantinidis K.T."/>
            <person name="Eloe-Fadrosh E.A."/>
            <person name="Kyrpides N.C."/>
            <person name="Woyke T."/>
        </authorList>
    </citation>
    <scope>NUCLEOTIDE SEQUENCE</scope>
    <source>
        <strain evidence="2">GVMAG-M-3300023179-2</strain>
    </source>
</reference>
<dbReference type="GO" id="GO:0004843">
    <property type="term" value="F:cysteine-type deubiquitinase activity"/>
    <property type="evidence" value="ECO:0007669"/>
    <property type="project" value="InterPro"/>
</dbReference>